<proteinExistence type="predicted"/>
<dbReference type="InterPro" id="IPR006638">
    <property type="entry name" value="Elp3/MiaA/NifB-like_rSAM"/>
</dbReference>
<dbReference type="InterPro" id="IPR058240">
    <property type="entry name" value="rSAM_sf"/>
</dbReference>
<keyword evidence="7" id="KW-0408">Iron</keyword>
<evidence type="ECO:0000256" key="5">
    <source>
        <dbReference type="ARBA" id="ARBA00022691"/>
    </source>
</evidence>
<dbReference type="InterPro" id="IPR038135">
    <property type="entry name" value="Methylthiotransferase_N_sf"/>
</dbReference>
<evidence type="ECO:0000313" key="12">
    <source>
        <dbReference type="Proteomes" id="UP000199053"/>
    </source>
</evidence>
<dbReference type="Gene3D" id="3.40.50.12160">
    <property type="entry name" value="Methylthiotransferase, N-terminal domain"/>
    <property type="match status" value="1"/>
</dbReference>
<keyword evidence="4" id="KW-0808">Transferase</keyword>
<evidence type="ECO:0000256" key="4">
    <source>
        <dbReference type="ARBA" id="ARBA00022679"/>
    </source>
</evidence>
<keyword evidence="3" id="KW-0963">Cytoplasm</keyword>
<dbReference type="NCBIfam" id="TIGR01579">
    <property type="entry name" value="MiaB-like-C"/>
    <property type="match status" value="1"/>
</dbReference>
<dbReference type="InterPro" id="IPR006467">
    <property type="entry name" value="MiaB-like_bact"/>
</dbReference>
<name>A0A1G9JBL5_9BACT</name>
<dbReference type="GO" id="GO:0046872">
    <property type="term" value="F:metal ion binding"/>
    <property type="evidence" value="ECO:0007669"/>
    <property type="project" value="UniProtKB-KW"/>
</dbReference>
<evidence type="ECO:0000256" key="2">
    <source>
        <dbReference type="ARBA" id="ARBA00022485"/>
    </source>
</evidence>
<keyword evidence="12" id="KW-1185">Reference proteome</keyword>
<feature type="domain" description="MTTase N-terminal" evidence="9">
    <location>
        <begin position="2"/>
        <end position="116"/>
    </location>
</feature>
<evidence type="ECO:0000259" key="10">
    <source>
        <dbReference type="PROSITE" id="PS51918"/>
    </source>
</evidence>
<dbReference type="InterPro" id="IPR020612">
    <property type="entry name" value="Methylthiotransferase_CS"/>
</dbReference>
<dbReference type="GO" id="GO:0051539">
    <property type="term" value="F:4 iron, 4 sulfur cluster binding"/>
    <property type="evidence" value="ECO:0007669"/>
    <property type="project" value="UniProtKB-KW"/>
</dbReference>
<dbReference type="OrthoDB" id="9805215at2"/>
<dbReference type="EMBL" id="FNGA01000004">
    <property type="protein sequence ID" value="SDL34524.1"/>
    <property type="molecule type" value="Genomic_DNA"/>
</dbReference>
<evidence type="ECO:0000256" key="6">
    <source>
        <dbReference type="ARBA" id="ARBA00022723"/>
    </source>
</evidence>
<keyword evidence="2" id="KW-0004">4Fe-4S</keyword>
<dbReference type="NCBIfam" id="TIGR00089">
    <property type="entry name" value="MiaB/RimO family radical SAM methylthiotransferase"/>
    <property type="match status" value="1"/>
</dbReference>
<evidence type="ECO:0000256" key="7">
    <source>
        <dbReference type="ARBA" id="ARBA00023004"/>
    </source>
</evidence>
<dbReference type="PANTHER" id="PTHR43837">
    <property type="entry name" value="RIBOSOMAL PROTEIN S12 METHYLTHIOTRANSFERASE RIMO"/>
    <property type="match status" value="1"/>
</dbReference>
<keyword evidence="5" id="KW-0949">S-adenosyl-L-methionine</keyword>
<dbReference type="SFLD" id="SFLDS00029">
    <property type="entry name" value="Radical_SAM"/>
    <property type="match status" value="1"/>
</dbReference>
<dbReference type="InterPro" id="IPR023404">
    <property type="entry name" value="rSAM_horseshoe"/>
</dbReference>
<keyword evidence="6" id="KW-0479">Metal-binding</keyword>
<dbReference type="GO" id="GO:0006400">
    <property type="term" value="P:tRNA modification"/>
    <property type="evidence" value="ECO:0007669"/>
    <property type="project" value="InterPro"/>
</dbReference>
<evidence type="ECO:0000313" key="11">
    <source>
        <dbReference type="EMBL" id="SDL34524.1"/>
    </source>
</evidence>
<comment type="cofactor">
    <cofactor evidence="1">
        <name>[4Fe-4S] cluster</name>
        <dbReference type="ChEBI" id="CHEBI:49883"/>
    </cofactor>
</comment>
<protein>
    <submittedName>
        <fullName evidence="11">MiaB-like tRNA modifying enzyme</fullName>
    </submittedName>
</protein>
<dbReference type="Proteomes" id="UP000199053">
    <property type="component" value="Unassembled WGS sequence"/>
</dbReference>
<evidence type="ECO:0000259" key="9">
    <source>
        <dbReference type="PROSITE" id="PS51449"/>
    </source>
</evidence>
<dbReference type="PROSITE" id="PS51449">
    <property type="entry name" value="MTTASE_N"/>
    <property type="match status" value="1"/>
</dbReference>
<accession>A0A1G9JBL5</accession>
<dbReference type="CDD" id="cd01335">
    <property type="entry name" value="Radical_SAM"/>
    <property type="match status" value="1"/>
</dbReference>
<dbReference type="SFLD" id="SFLDG01082">
    <property type="entry name" value="B12-binding_domain_containing"/>
    <property type="match status" value="1"/>
</dbReference>
<dbReference type="GO" id="GO:0035599">
    <property type="term" value="F:aspartic acid methylthiotransferase activity"/>
    <property type="evidence" value="ECO:0007669"/>
    <property type="project" value="TreeGrafter"/>
</dbReference>
<dbReference type="PANTHER" id="PTHR43837:SF1">
    <property type="entry name" value="RIBOSOMAL PROTEIN US12 METHYLTHIOTRANSFERASE RIMO"/>
    <property type="match status" value="1"/>
</dbReference>
<dbReference type="RefSeq" id="WP_092162012.1">
    <property type="nucleotide sequence ID" value="NZ_FNGA01000004.1"/>
</dbReference>
<dbReference type="PROSITE" id="PS01278">
    <property type="entry name" value="MTTASE_RADICAL"/>
    <property type="match status" value="1"/>
</dbReference>
<evidence type="ECO:0000256" key="3">
    <source>
        <dbReference type="ARBA" id="ARBA00022490"/>
    </source>
</evidence>
<dbReference type="SUPFAM" id="SSF102114">
    <property type="entry name" value="Radical SAM enzymes"/>
    <property type="match status" value="1"/>
</dbReference>
<keyword evidence="8" id="KW-0411">Iron-sulfur</keyword>
<dbReference type="InterPro" id="IPR007197">
    <property type="entry name" value="rSAM"/>
</dbReference>
<dbReference type="GO" id="GO:0005829">
    <property type="term" value="C:cytosol"/>
    <property type="evidence" value="ECO:0007669"/>
    <property type="project" value="TreeGrafter"/>
</dbReference>
<dbReference type="PROSITE" id="PS51918">
    <property type="entry name" value="RADICAL_SAM"/>
    <property type="match status" value="1"/>
</dbReference>
<evidence type="ECO:0000256" key="8">
    <source>
        <dbReference type="ARBA" id="ARBA00023014"/>
    </source>
</evidence>
<dbReference type="Gene3D" id="3.80.30.20">
    <property type="entry name" value="tm_1862 like domain"/>
    <property type="match status" value="1"/>
</dbReference>
<dbReference type="STRING" id="246191.SAMN05660337_2718"/>
<evidence type="ECO:0000256" key="1">
    <source>
        <dbReference type="ARBA" id="ARBA00001966"/>
    </source>
</evidence>
<dbReference type="InterPro" id="IPR013848">
    <property type="entry name" value="Methylthiotransferase_N"/>
</dbReference>
<dbReference type="Pfam" id="PF00919">
    <property type="entry name" value="UPF0004"/>
    <property type="match status" value="1"/>
</dbReference>
<sequence>MKKFWITTLGCKINQYESESIRQRWEQMGFEQAANDVEAHEVVINSCAVTASALRDLRQLVRSINRRNPEADIIITGCAAQVFAGELAELPGVSEVIPQDHKADLLKLDKLHDSEDKVEDSDGVTIFQPFEIKDYQRARAVVKVQDGCSHRCTYCIVPITRGPSVSRKMEDILSEIQRLLDAGFREMVISGINLSHYGREFKDRPDFWDLMERIEKEFGSEWGGRARLRISSLEPGQLKDRALEVFSSSKLICPQLHLSLQSGDYSVLKRMGRGHYKPQDALTFVEELTKIWPVFGLGADILTAFPGETEEEFNNTFEFCQKLPLSYAHVFPYSIRPGTVAAKMKEQLSGPIKKERGAKLRGLVEEKKTEFLNKILGLDSLRVLFQDKNKGICEFYSTCVLENGFEGAVPRELVKVVPVKILKDKLLVRILEPEC</sequence>
<dbReference type="InterPro" id="IPR005839">
    <property type="entry name" value="Methylthiotransferase"/>
</dbReference>
<gene>
    <name evidence="11" type="ORF">SAMN05660337_2718</name>
</gene>
<dbReference type="SMART" id="SM00729">
    <property type="entry name" value="Elp3"/>
    <property type="match status" value="1"/>
</dbReference>
<organism evidence="11 12">
    <name type="scientific">Maridesulfovibrio ferrireducens</name>
    <dbReference type="NCBI Taxonomy" id="246191"/>
    <lineage>
        <taxon>Bacteria</taxon>
        <taxon>Pseudomonadati</taxon>
        <taxon>Thermodesulfobacteriota</taxon>
        <taxon>Desulfovibrionia</taxon>
        <taxon>Desulfovibrionales</taxon>
        <taxon>Desulfovibrionaceae</taxon>
        <taxon>Maridesulfovibrio</taxon>
    </lineage>
</organism>
<dbReference type="AlphaFoldDB" id="A0A1G9JBL5"/>
<dbReference type="InterPro" id="IPR005840">
    <property type="entry name" value="Ribosomal_uS12_MeSTrfase_RimO"/>
</dbReference>
<dbReference type="Pfam" id="PF04055">
    <property type="entry name" value="Radical_SAM"/>
    <property type="match status" value="1"/>
</dbReference>
<feature type="domain" description="Radical SAM core" evidence="10">
    <location>
        <begin position="134"/>
        <end position="370"/>
    </location>
</feature>
<reference evidence="12" key="1">
    <citation type="submission" date="2016-10" db="EMBL/GenBank/DDBJ databases">
        <authorList>
            <person name="Varghese N."/>
            <person name="Submissions S."/>
        </authorList>
    </citation>
    <scope>NUCLEOTIDE SEQUENCE [LARGE SCALE GENOMIC DNA]</scope>
    <source>
        <strain evidence="12">DSM 16995</strain>
    </source>
</reference>